<evidence type="ECO:0000256" key="4">
    <source>
        <dbReference type="PIRSR" id="PIRSR000097-1"/>
    </source>
</evidence>
<organism evidence="8 9">
    <name type="scientific">Proteiniclasticum sediminis</name>
    <dbReference type="NCBI Taxonomy" id="2804028"/>
    <lineage>
        <taxon>Bacteria</taxon>
        <taxon>Bacillati</taxon>
        <taxon>Bacillota</taxon>
        <taxon>Clostridia</taxon>
        <taxon>Eubacteriales</taxon>
        <taxon>Clostridiaceae</taxon>
        <taxon>Proteiniclasticum</taxon>
    </lineage>
</organism>
<dbReference type="PANTHER" id="PTHR43827">
    <property type="entry name" value="2,5-DIKETO-D-GLUCONIC ACID REDUCTASE"/>
    <property type="match status" value="1"/>
</dbReference>
<proteinExistence type="inferred from homology"/>
<evidence type="ECO:0000313" key="9">
    <source>
        <dbReference type="Proteomes" id="UP000675379"/>
    </source>
</evidence>
<evidence type="ECO:0000256" key="3">
    <source>
        <dbReference type="ARBA" id="ARBA00023002"/>
    </source>
</evidence>
<dbReference type="InterPro" id="IPR023210">
    <property type="entry name" value="NADP_OxRdtase_dom"/>
</dbReference>
<evidence type="ECO:0000256" key="2">
    <source>
        <dbReference type="ARBA" id="ARBA00022857"/>
    </source>
</evidence>
<dbReference type="Pfam" id="PF00248">
    <property type="entry name" value="Aldo_ket_red"/>
    <property type="match status" value="1"/>
</dbReference>
<feature type="binding site" evidence="5">
    <location>
        <position position="111"/>
    </location>
    <ligand>
        <name>substrate</name>
    </ligand>
</feature>
<feature type="active site" description="Proton donor" evidence="4">
    <location>
        <position position="52"/>
    </location>
</feature>
<dbReference type="Proteomes" id="UP000675379">
    <property type="component" value="Unassembled WGS sequence"/>
</dbReference>
<feature type="domain" description="NADP-dependent oxidoreductase" evidence="7">
    <location>
        <begin position="18"/>
        <end position="263"/>
    </location>
</feature>
<dbReference type="PIRSF" id="PIRSF000097">
    <property type="entry name" value="AKR"/>
    <property type="match status" value="1"/>
</dbReference>
<dbReference type="RefSeq" id="WP_211801479.1">
    <property type="nucleotide sequence ID" value="NZ_JAGSCS010000011.1"/>
</dbReference>
<dbReference type="SUPFAM" id="SSF51430">
    <property type="entry name" value="NAD(P)-linked oxidoreductase"/>
    <property type="match status" value="1"/>
</dbReference>
<dbReference type="EMBL" id="JAGSCS010000011">
    <property type="protein sequence ID" value="MBR0576490.1"/>
    <property type="molecule type" value="Genomic_DNA"/>
</dbReference>
<reference evidence="8" key="1">
    <citation type="submission" date="2021-04" db="EMBL/GenBank/DDBJ databases">
        <title>Proteiniclasticum sedimins sp. nov., an obligate anaerobic bacterium isolated from anaerobic sludge.</title>
        <authorList>
            <person name="Liu J."/>
        </authorList>
    </citation>
    <scope>NUCLEOTIDE SEQUENCE</scope>
    <source>
        <strain evidence="8">BAD-10</strain>
    </source>
</reference>
<gene>
    <name evidence="8" type="ORF">KCG48_09070</name>
</gene>
<dbReference type="PANTHER" id="PTHR43827:SF3">
    <property type="entry name" value="NADP-DEPENDENT OXIDOREDUCTASE DOMAIN-CONTAINING PROTEIN"/>
    <property type="match status" value="1"/>
</dbReference>
<dbReference type="PRINTS" id="PR00069">
    <property type="entry name" value="ALDKETRDTASE"/>
</dbReference>
<dbReference type="GO" id="GO:0016616">
    <property type="term" value="F:oxidoreductase activity, acting on the CH-OH group of donors, NAD or NADP as acceptor"/>
    <property type="evidence" value="ECO:0007669"/>
    <property type="project" value="UniProtKB-ARBA"/>
</dbReference>
<accession>A0A941HQZ1</accession>
<dbReference type="PROSITE" id="PS00062">
    <property type="entry name" value="ALDOKETO_REDUCTASE_2"/>
    <property type="match status" value="1"/>
</dbReference>
<keyword evidence="9" id="KW-1185">Reference proteome</keyword>
<comment type="similarity">
    <text evidence="1">Belongs to the aldo/keto reductase family.</text>
</comment>
<dbReference type="PROSITE" id="PS00063">
    <property type="entry name" value="ALDOKETO_REDUCTASE_3"/>
    <property type="match status" value="1"/>
</dbReference>
<dbReference type="InterPro" id="IPR036812">
    <property type="entry name" value="NAD(P)_OxRdtase_dom_sf"/>
</dbReference>
<dbReference type="FunFam" id="3.20.20.100:FF:000015">
    <property type="entry name" value="Oxidoreductase, aldo/keto reductase family"/>
    <property type="match status" value="1"/>
</dbReference>
<evidence type="ECO:0000256" key="5">
    <source>
        <dbReference type="PIRSR" id="PIRSR000097-2"/>
    </source>
</evidence>
<dbReference type="InterPro" id="IPR020471">
    <property type="entry name" value="AKR"/>
</dbReference>
<evidence type="ECO:0000313" key="8">
    <source>
        <dbReference type="EMBL" id="MBR0576490.1"/>
    </source>
</evidence>
<keyword evidence="2" id="KW-0521">NADP</keyword>
<feature type="site" description="Lowers pKa of active site Tyr" evidence="6">
    <location>
        <position position="77"/>
    </location>
</feature>
<protein>
    <submittedName>
        <fullName evidence="8">Aldo/keto reductase</fullName>
    </submittedName>
</protein>
<evidence type="ECO:0000256" key="6">
    <source>
        <dbReference type="PIRSR" id="PIRSR000097-3"/>
    </source>
</evidence>
<name>A0A941HQZ1_9CLOT</name>
<dbReference type="InterPro" id="IPR018170">
    <property type="entry name" value="Aldo/ket_reductase_CS"/>
</dbReference>
<dbReference type="Gene3D" id="3.20.20.100">
    <property type="entry name" value="NADP-dependent oxidoreductase domain"/>
    <property type="match status" value="1"/>
</dbReference>
<dbReference type="PROSITE" id="PS00798">
    <property type="entry name" value="ALDOKETO_REDUCTASE_1"/>
    <property type="match status" value="1"/>
</dbReference>
<comment type="caution">
    <text evidence="8">The sequence shown here is derived from an EMBL/GenBank/DDBJ whole genome shotgun (WGS) entry which is preliminary data.</text>
</comment>
<dbReference type="AlphaFoldDB" id="A0A941HQZ1"/>
<sequence length="279" mass="31627">MTNIPLWTLNNGLTIPSLGFGVFKVTEGEQVYQAVREALKVGYRLIDTAAIYGNEEGVGRALRDSGIPREEIFLTTKLWNTDQGDEATVRKAFETSLKKLDTDYVDLYLIHWPGKDKFVESYKTLEKLLAEKKTRSIGVCNFHVHHLETLLSECTVVPAMNQIELHPLMNQEEIRTYCKAKGIQVEAWGPLMQGKGDLEAPVFVELGKKYGKTPAQVILRWHFQNGVLAIPKSVTPSRIKENLEIFDFELSDEDMGRINGHNENRRLSSNPDTMMNGFI</sequence>
<evidence type="ECO:0000256" key="1">
    <source>
        <dbReference type="ARBA" id="ARBA00007905"/>
    </source>
</evidence>
<evidence type="ECO:0000259" key="7">
    <source>
        <dbReference type="Pfam" id="PF00248"/>
    </source>
</evidence>
<keyword evidence="3" id="KW-0560">Oxidoreductase</keyword>